<dbReference type="Gene3D" id="3.60.120.10">
    <property type="entry name" value="Anthranilate synthase"/>
    <property type="match status" value="1"/>
</dbReference>
<dbReference type="InterPro" id="IPR005801">
    <property type="entry name" value="ADC_synthase"/>
</dbReference>
<accession>A0ABX2ECD0</accession>
<dbReference type="Gene3D" id="3.20.10.10">
    <property type="entry name" value="D-amino Acid Aminotransferase, subunit A, domain 2"/>
    <property type="match status" value="1"/>
</dbReference>
<dbReference type="SUPFAM" id="SSF56752">
    <property type="entry name" value="D-aminoacid aminotransferase-like PLP-dependent enzymes"/>
    <property type="match status" value="1"/>
</dbReference>
<dbReference type="GO" id="GO:0046820">
    <property type="term" value="F:4-amino-4-deoxychorismate synthase activity"/>
    <property type="evidence" value="ECO:0007669"/>
    <property type="project" value="UniProtKB-EC"/>
</dbReference>
<dbReference type="InterPro" id="IPR015890">
    <property type="entry name" value="Chorismate_C"/>
</dbReference>
<name>A0ABX2ECD0_9BURK</name>
<dbReference type="InterPro" id="IPR043132">
    <property type="entry name" value="BCAT-like_C"/>
</dbReference>
<keyword evidence="3" id="KW-1185">Reference proteome</keyword>
<dbReference type="InterPro" id="IPR001544">
    <property type="entry name" value="Aminotrans_IV"/>
</dbReference>
<dbReference type="EC" id="2.6.1.85" evidence="2"/>
<protein>
    <submittedName>
        <fullName evidence="2">Aminodeoxychorismate synthase component I</fullName>
        <ecNumber evidence="2">2.6.1.85</ecNumber>
    </submittedName>
</protein>
<dbReference type="RefSeq" id="WP_173120603.1">
    <property type="nucleotide sequence ID" value="NZ_JABRWJ010000001.1"/>
</dbReference>
<dbReference type="PRINTS" id="PR00095">
    <property type="entry name" value="ANTSNTHASEI"/>
</dbReference>
<dbReference type="InterPro" id="IPR043131">
    <property type="entry name" value="BCAT-like_N"/>
</dbReference>
<keyword evidence="2" id="KW-0032">Aminotransferase</keyword>
<dbReference type="Proteomes" id="UP000737171">
    <property type="component" value="Unassembled WGS sequence"/>
</dbReference>
<dbReference type="InterPro" id="IPR019999">
    <property type="entry name" value="Anth_synth_I-like"/>
</dbReference>
<gene>
    <name evidence="2" type="primary">pabB</name>
    <name evidence="2" type="ORF">HLB44_03465</name>
</gene>
<dbReference type="Pfam" id="PF00425">
    <property type="entry name" value="Chorismate_bind"/>
    <property type="match status" value="1"/>
</dbReference>
<dbReference type="Pfam" id="PF01063">
    <property type="entry name" value="Aminotran_4"/>
    <property type="match status" value="1"/>
</dbReference>
<evidence type="ECO:0000313" key="3">
    <source>
        <dbReference type="Proteomes" id="UP000737171"/>
    </source>
</evidence>
<dbReference type="InterPro" id="IPR005802">
    <property type="entry name" value="ADC_synth_comp_1"/>
</dbReference>
<dbReference type="InterPro" id="IPR036038">
    <property type="entry name" value="Aminotransferase-like"/>
</dbReference>
<organism evidence="2 3">
    <name type="scientific">Pseudaquabacterium terrae</name>
    <dbReference type="NCBI Taxonomy" id="2732868"/>
    <lineage>
        <taxon>Bacteria</taxon>
        <taxon>Pseudomonadati</taxon>
        <taxon>Pseudomonadota</taxon>
        <taxon>Betaproteobacteria</taxon>
        <taxon>Burkholderiales</taxon>
        <taxon>Sphaerotilaceae</taxon>
        <taxon>Pseudaquabacterium</taxon>
    </lineage>
</organism>
<evidence type="ECO:0000259" key="1">
    <source>
        <dbReference type="Pfam" id="PF00425"/>
    </source>
</evidence>
<dbReference type="PANTHER" id="PTHR11236">
    <property type="entry name" value="AMINOBENZOATE/ANTHRANILATE SYNTHASE"/>
    <property type="match status" value="1"/>
</dbReference>
<comment type="caution">
    <text evidence="2">The sequence shown here is derived from an EMBL/GenBank/DDBJ whole genome shotgun (WGS) entry which is preliminary data.</text>
</comment>
<keyword evidence="2" id="KW-0808">Transferase</keyword>
<dbReference type="PANTHER" id="PTHR11236:SF50">
    <property type="entry name" value="AMINODEOXYCHORISMATE SYNTHASE COMPONENT 1"/>
    <property type="match status" value="1"/>
</dbReference>
<reference evidence="2 3" key="1">
    <citation type="submission" date="2020-05" db="EMBL/GenBank/DDBJ databases">
        <title>Aquincola sp. isolate from soil.</title>
        <authorList>
            <person name="Han J."/>
            <person name="Kim D.-U."/>
        </authorList>
    </citation>
    <scope>NUCLEOTIDE SEQUENCE [LARGE SCALE GENOMIC DNA]</scope>
    <source>
        <strain evidence="2 3">S2</strain>
    </source>
</reference>
<feature type="domain" description="Chorismate-utilising enzyme C-terminal" evidence="1">
    <location>
        <begin position="113"/>
        <end position="366"/>
    </location>
</feature>
<sequence>MSDSPTLHALIDFADPAVQLGFGAPLRVHATHTVGGVRGVLDAVADEAAQGRWCVGYLRYEAAPAFDAALVTHPHDSNAGPLAWFGVHEEALPLPAPVRDGARVDWQDLPPRSRFDADISHILAAIAAGELYQVNHTATLQGRLCAGDPRALFDALRRAQPRAYAAFIDAGHEQILSASPELFFHWDDGRIESRPMKGTAARGNTPDEDAALAAALRASDKERAENLMIVDLIRNDLSRFAEPFSVHVPRLFALQAWPTVWQMSSVVEARTRPGTTLTDVFAALFPCGSVTGAPKVQAMRMIRRLEPAPRGVYCGAVGIVQPGGAATFNVPIRTLRLAGDRATCGIGSGITADARADGEWQEWRTKRGFVERASAPFALLETMRLDGGVFRERDAHLARLARAAAHFGFACDPGVIGAALDALAAERPQGCWRVRLLVDVAGQPALEVHAHEDWPGPRRVQLAASALAEAGGEFVRFKTTRRAHYDALAPRDPGAFDTLLWNAAGELTEFTRGNACFELADGRWVTPPLHCGLLDGIGRAAALREGRVSEAVVRVDELPQVRRIAFFNSLRGWIDVTLV</sequence>
<dbReference type="SUPFAM" id="SSF56322">
    <property type="entry name" value="ADC synthase"/>
    <property type="match status" value="1"/>
</dbReference>
<dbReference type="NCBIfam" id="TIGR00553">
    <property type="entry name" value="pabB"/>
    <property type="match status" value="1"/>
</dbReference>
<proteinExistence type="predicted"/>
<dbReference type="Gene3D" id="3.30.470.10">
    <property type="match status" value="1"/>
</dbReference>
<evidence type="ECO:0000313" key="2">
    <source>
        <dbReference type="EMBL" id="NRF66042.1"/>
    </source>
</evidence>
<dbReference type="EMBL" id="JABRWJ010000001">
    <property type="protein sequence ID" value="NRF66042.1"/>
    <property type="molecule type" value="Genomic_DNA"/>
</dbReference>